<evidence type="ECO:0000313" key="7">
    <source>
        <dbReference type="Proteomes" id="UP000054937"/>
    </source>
</evidence>
<evidence type="ECO:0000313" key="6">
    <source>
        <dbReference type="EMBL" id="KRX03664.1"/>
    </source>
</evidence>
<dbReference type="PROSITE" id="PS00889">
    <property type="entry name" value="CNMP_BINDING_2"/>
    <property type="match status" value="1"/>
</dbReference>
<dbReference type="InterPro" id="IPR018488">
    <property type="entry name" value="cNMP-bd_CS"/>
</dbReference>
<dbReference type="GO" id="GO:0005811">
    <property type="term" value="C:lipid droplet"/>
    <property type="evidence" value="ECO:0007669"/>
    <property type="project" value="UniProtKB-SubCell"/>
</dbReference>
<keyword evidence="3" id="KW-0551">Lipid droplet</keyword>
<comment type="subcellular location">
    <subcellularLocation>
        <location evidence="1">Lipid droplet</location>
    </subcellularLocation>
</comment>
<dbReference type="InterPro" id="IPR019363">
    <property type="entry name" value="LDAH"/>
</dbReference>
<dbReference type="SUPFAM" id="SSF53474">
    <property type="entry name" value="alpha/beta-Hydrolases"/>
    <property type="match status" value="1"/>
</dbReference>
<dbReference type="CDD" id="cd00038">
    <property type="entry name" value="CAP_ED"/>
    <property type="match status" value="2"/>
</dbReference>
<proteinExistence type="inferred from homology"/>
<dbReference type="Gene3D" id="2.60.120.10">
    <property type="entry name" value="Jelly Rolls"/>
    <property type="match status" value="2"/>
</dbReference>
<dbReference type="OrthoDB" id="312042at2759"/>
<evidence type="ECO:0000256" key="2">
    <source>
        <dbReference type="ARBA" id="ARBA00008300"/>
    </source>
</evidence>
<dbReference type="InterPro" id="IPR000595">
    <property type="entry name" value="cNMP-bd_dom"/>
</dbReference>
<comment type="similarity">
    <text evidence="2">Belongs to the AB hydrolase superfamily. LDAH family.</text>
</comment>
<dbReference type="PANTHER" id="PTHR13390:SF0">
    <property type="entry name" value="LIPID DROPLET-ASSOCIATED HYDROLASE"/>
    <property type="match status" value="1"/>
</dbReference>
<dbReference type="SUPFAM" id="SSF51206">
    <property type="entry name" value="cAMP-binding domain-like"/>
    <property type="match status" value="2"/>
</dbReference>
<evidence type="ECO:0000256" key="1">
    <source>
        <dbReference type="ARBA" id="ARBA00004502"/>
    </source>
</evidence>
<feature type="domain" description="Cyclic nucleotide-binding" evidence="5">
    <location>
        <begin position="42"/>
        <end position="174"/>
    </location>
</feature>
<evidence type="ECO:0000256" key="3">
    <source>
        <dbReference type="ARBA" id="ARBA00022677"/>
    </source>
</evidence>
<dbReference type="Gene3D" id="3.40.50.1820">
    <property type="entry name" value="alpha/beta hydrolase"/>
    <property type="match status" value="1"/>
</dbReference>
<dbReference type="SMART" id="SM00100">
    <property type="entry name" value="cNMP"/>
    <property type="match status" value="2"/>
</dbReference>
<dbReference type="AlphaFoldDB" id="A0A0V0QNV6"/>
<dbReference type="InterPro" id="IPR029058">
    <property type="entry name" value="AB_hydrolase_fold"/>
</dbReference>
<evidence type="ECO:0000259" key="5">
    <source>
        <dbReference type="PROSITE" id="PS50042"/>
    </source>
</evidence>
<dbReference type="GO" id="GO:0019915">
    <property type="term" value="P:lipid storage"/>
    <property type="evidence" value="ECO:0007669"/>
    <property type="project" value="InterPro"/>
</dbReference>
<dbReference type="PRINTS" id="PR00103">
    <property type="entry name" value="CAMPKINASE"/>
</dbReference>
<gene>
    <name evidence="6" type="ORF">PPERSA_04216</name>
</gene>
<dbReference type="OMA" id="IVKFRIN"/>
<accession>A0A0V0QNV6</accession>
<dbReference type="Pfam" id="PF10230">
    <property type="entry name" value="LIDHydrolase"/>
    <property type="match status" value="1"/>
</dbReference>
<evidence type="ECO:0000256" key="4">
    <source>
        <dbReference type="ARBA" id="ARBA00022801"/>
    </source>
</evidence>
<dbReference type="Pfam" id="PF00027">
    <property type="entry name" value="cNMP_binding"/>
    <property type="match status" value="1"/>
</dbReference>
<dbReference type="EMBL" id="LDAU01000129">
    <property type="protein sequence ID" value="KRX03664.1"/>
    <property type="molecule type" value="Genomic_DNA"/>
</dbReference>
<keyword evidence="4" id="KW-0378">Hydrolase</keyword>
<reference evidence="6 7" key="1">
    <citation type="journal article" date="2015" name="Sci. Rep.">
        <title>Genome of the facultative scuticociliatosis pathogen Pseudocohnilembus persalinus provides insight into its virulence through horizontal gene transfer.</title>
        <authorList>
            <person name="Xiong J."/>
            <person name="Wang G."/>
            <person name="Cheng J."/>
            <person name="Tian M."/>
            <person name="Pan X."/>
            <person name="Warren A."/>
            <person name="Jiang C."/>
            <person name="Yuan D."/>
            <person name="Miao W."/>
        </authorList>
    </citation>
    <scope>NUCLEOTIDE SEQUENCE [LARGE SCALE GENOMIC DNA]</scope>
    <source>
        <strain evidence="6">36N120E</strain>
    </source>
</reference>
<comment type="caution">
    <text evidence="6">The sequence shown here is derived from an EMBL/GenBank/DDBJ whole genome shotgun (WGS) entry which is preliminary data.</text>
</comment>
<dbReference type="PROSITE" id="PS50042">
    <property type="entry name" value="CNMP_BINDING_3"/>
    <property type="match status" value="2"/>
</dbReference>
<dbReference type="InterPro" id="IPR018490">
    <property type="entry name" value="cNMP-bd_dom_sf"/>
</dbReference>
<protein>
    <submittedName>
        <fullName evidence="6">Cyclic nucleotide-binding protein</fullName>
    </submittedName>
</protein>
<feature type="domain" description="Cyclic nucleotide-binding" evidence="5">
    <location>
        <begin position="177"/>
        <end position="307"/>
    </location>
</feature>
<dbReference type="PANTHER" id="PTHR13390">
    <property type="entry name" value="LIPASE"/>
    <property type="match status" value="1"/>
</dbReference>
<sequence>MQPQVSNKQAQQLVKLLSISPSDRSKKDIQGISQCLENIKFLKNYQQTAEYNDMLKHLQLEQQKIDQVLFKQGDEGDKFYIILTGVIGLFINIENQAENKNQNSLLGQGIREVAKLYPGQAFGELSLLFNEQRTATAICLEETSLLVLDKNIFDKYLSNAKNETLDTMINFFKSLWLLKDLTQKEILKLATKTTLSKCDSNNIIIRQGEKPKGLFFVHNGIVKIIKTIKFKIEKKNGEILDDYRDPTPQEIKQQQYKTIDMELEEFGNGGLFADYEIFHNQIIEYSAVSTTPCEILTISLQDLKSVIKPDVYKELVNNAKFYPSAEKIKKQFFENLMWKNFKSKAMLYFNHEQINQKRAEEWRAPGNPGVVQFYDKFLYKIYQSTNQQLDILAIGQIGHYNYSGKSLFQTYTLQENCKHKQALLKSILQKYPNKKFILMGHSIGAYMCLEAMKCLKNEQIIRTHMLYPTIFGMEQTPSGQQVGLLLKSSIIQHLAGLTVQILKIIVPKGVLRGILENLYENQYDVHESVIKMLSYSNAINCFALGGDELKNVVNLEENVVNKYLDKCFYYFGTTDGWVPMNYVDILVKKFPEMKYQIDKYGLQHAFVIGGASQQAEIQAQIIQDDLKKVEQESKSFYQKI</sequence>
<organism evidence="6 7">
    <name type="scientific">Pseudocohnilembus persalinus</name>
    <name type="common">Ciliate</name>
    <dbReference type="NCBI Taxonomy" id="266149"/>
    <lineage>
        <taxon>Eukaryota</taxon>
        <taxon>Sar</taxon>
        <taxon>Alveolata</taxon>
        <taxon>Ciliophora</taxon>
        <taxon>Intramacronucleata</taxon>
        <taxon>Oligohymenophorea</taxon>
        <taxon>Scuticociliatia</taxon>
        <taxon>Philasterida</taxon>
        <taxon>Pseudocohnilembidae</taxon>
        <taxon>Pseudocohnilembus</taxon>
    </lineage>
</organism>
<dbReference type="InParanoid" id="A0A0V0QNV6"/>
<dbReference type="Proteomes" id="UP000054937">
    <property type="component" value="Unassembled WGS sequence"/>
</dbReference>
<dbReference type="GO" id="GO:0016298">
    <property type="term" value="F:lipase activity"/>
    <property type="evidence" value="ECO:0007669"/>
    <property type="project" value="InterPro"/>
</dbReference>
<dbReference type="InterPro" id="IPR014710">
    <property type="entry name" value="RmlC-like_jellyroll"/>
</dbReference>
<keyword evidence="7" id="KW-1185">Reference proteome</keyword>
<name>A0A0V0QNV6_PSEPJ</name>